<organism evidence="2 3">
    <name type="scientific">Euphydryas editha</name>
    <name type="common">Edith's checkerspot</name>
    <dbReference type="NCBI Taxonomy" id="104508"/>
    <lineage>
        <taxon>Eukaryota</taxon>
        <taxon>Metazoa</taxon>
        <taxon>Ecdysozoa</taxon>
        <taxon>Arthropoda</taxon>
        <taxon>Hexapoda</taxon>
        <taxon>Insecta</taxon>
        <taxon>Pterygota</taxon>
        <taxon>Neoptera</taxon>
        <taxon>Endopterygota</taxon>
        <taxon>Lepidoptera</taxon>
        <taxon>Glossata</taxon>
        <taxon>Ditrysia</taxon>
        <taxon>Papilionoidea</taxon>
        <taxon>Nymphalidae</taxon>
        <taxon>Nymphalinae</taxon>
        <taxon>Euphydryas</taxon>
    </lineage>
</organism>
<keyword evidence="3" id="KW-1185">Reference proteome</keyword>
<keyword evidence="1" id="KW-0175">Coiled coil</keyword>
<name>A0AAU9U5M8_EUPED</name>
<feature type="coiled-coil region" evidence="1">
    <location>
        <begin position="205"/>
        <end position="256"/>
    </location>
</feature>
<dbReference type="AlphaFoldDB" id="A0AAU9U5M8"/>
<dbReference type="Proteomes" id="UP001153954">
    <property type="component" value="Unassembled WGS sequence"/>
</dbReference>
<reference evidence="2" key="1">
    <citation type="submission" date="2022-03" db="EMBL/GenBank/DDBJ databases">
        <authorList>
            <person name="Tunstrom K."/>
        </authorList>
    </citation>
    <scope>NUCLEOTIDE SEQUENCE</scope>
</reference>
<evidence type="ECO:0000313" key="2">
    <source>
        <dbReference type="EMBL" id="CAH2093097.1"/>
    </source>
</evidence>
<comment type="caution">
    <text evidence="2">The sequence shown here is derived from an EMBL/GenBank/DDBJ whole genome shotgun (WGS) entry which is preliminary data.</text>
</comment>
<protein>
    <recommendedName>
        <fullName evidence="4">Trichohyalin-plectin-homology domain-containing protein</fullName>
    </recommendedName>
</protein>
<dbReference type="EMBL" id="CAKOGL010000012">
    <property type="protein sequence ID" value="CAH2093097.1"/>
    <property type="molecule type" value="Genomic_DNA"/>
</dbReference>
<proteinExistence type="predicted"/>
<accession>A0AAU9U5M8</accession>
<gene>
    <name evidence="2" type="ORF">EEDITHA_LOCUS8795</name>
</gene>
<dbReference type="InterPro" id="IPR039986">
    <property type="entry name" value="CFAP210"/>
</dbReference>
<dbReference type="PANTHER" id="PTHR28663">
    <property type="entry name" value="COILED-COIL DOMAIN-CONTAINING PROTEIN 173"/>
    <property type="match status" value="1"/>
</dbReference>
<evidence type="ECO:0000256" key="1">
    <source>
        <dbReference type="SAM" id="Coils"/>
    </source>
</evidence>
<sequence length="455" mass="54427">MSRPSYLVLQKTEWDRIKRGPSPKKIASDKNDYINSLIEQSQNWIKTWPDTVKGHVYQLEKQKEIKHAQDLETVKKFLSTKKKESKMESIKKAKEMIFEDSCYGRQLLSALLESKTLEEREQQVLFQKKIKHEAELREQNESKSLSLQNAREMELNEIKMKKLKKEHDLDVARINQALAKHRKESKINEREKEKSEAIKFDLLEKELLEQELKIQISKVNSEKQQINEFEAYRKQIQNLRKQREESDERRREIFRKYKEKIKNKEKNIIDEIHKNKTNTLHKQHVYKIIKDINDEKIKQYNEFIDNGVKSILNREKILEKAEAEKKYIEHNKRKSLDEENKTLAKLQHRFNSQENPKYVCCRQSIIGKSCYKAKNSCDKSDQPHLSKKISLLDDLKKREKEPSPWSSLKAKHTQFAQHANDILKQCRFKQMAWKVIEDYRRINCLDPESLPIKDN</sequence>
<evidence type="ECO:0000313" key="3">
    <source>
        <dbReference type="Proteomes" id="UP001153954"/>
    </source>
</evidence>
<evidence type="ECO:0008006" key="4">
    <source>
        <dbReference type="Google" id="ProtNLM"/>
    </source>
</evidence>
<dbReference type="PANTHER" id="PTHR28663:SF1">
    <property type="entry name" value="CILIA- AND FLAGELLA- ASSOCIATED PROTEIN 210"/>
    <property type="match status" value="1"/>
</dbReference>